<evidence type="ECO:0000256" key="2">
    <source>
        <dbReference type="ARBA" id="ARBA00020110"/>
    </source>
</evidence>
<evidence type="ECO:0000313" key="7">
    <source>
        <dbReference type="EMBL" id="ANF98486.1"/>
    </source>
</evidence>
<evidence type="ECO:0000256" key="4">
    <source>
        <dbReference type="RuleBase" id="RU362073"/>
    </source>
</evidence>
<proteinExistence type="inferred from homology"/>
<dbReference type="STRING" id="1616788.AR543_22495"/>
<dbReference type="PRINTS" id="PR00207">
    <property type="entry name" value="FLAGELLIN"/>
</dbReference>
<evidence type="ECO:0000259" key="6">
    <source>
        <dbReference type="Pfam" id="PF00700"/>
    </source>
</evidence>
<name>A0A172ZLH6_9BACL</name>
<comment type="function">
    <text evidence="4">Flagellin is the subunit protein which polymerizes to form the filaments of bacterial flagella.</text>
</comment>
<dbReference type="SUPFAM" id="SSF64518">
    <property type="entry name" value="Phase 1 flagellin"/>
    <property type="match status" value="1"/>
</dbReference>
<dbReference type="InterPro" id="IPR001029">
    <property type="entry name" value="Flagellin_N"/>
</dbReference>
<comment type="similarity">
    <text evidence="1 4">Belongs to the bacterial flagellin family.</text>
</comment>
<dbReference type="Pfam" id="PF00669">
    <property type="entry name" value="Flagellin_N"/>
    <property type="match status" value="1"/>
</dbReference>
<gene>
    <name evidence="7" type="ORF">AR543_22495</name>
</gene>
<dbReference type="InterPro" id="IPR046358">
    <property type="entry name" value="Flagellin_C"/>
</dbReference>
<keyword evidence="8" id="KW-1185">Reference proteome</keyword>
<dbReference type="PANTHER" id="PTHR42792">
    <property type="entry name" value="FLAGELLIN"/>
    <property type="match status" value="1"/>
</dbReference>
<dbReference type="GO" id="GO:0005576">
    <property type="term" value="C:extracellular region"/>
    <property type="evidence" value="ECO:0007669"/>
    <property type="project" value="UniProtKB-SubCell"/>
</dbReference>
<dbReference type="PANTHER" id="PTHR42792:SF2">
    <property type="entry name" value="FLAGELLIN"/>
    <property type="match status" value="1"/>
</dbReference>
<dbReference type="GO" id="GO:0005198">
    <property type="term" value="F:structural molecule activity"/>
    <property type="evidence" value="ECO:0007669"/>
    <property type="project" value="UniProtKB-UniRule"/>
</dbReference>
<reference evidence="7 8" key="2">
    <citation type="journal article" date="2016" name="Int. J. Syst. Evol. Microbiol.">
        <title>Paenibacillus bovis sp. nov., isolated from raw yak (Bos grunniens) milk.</title>
        <authorList>
            <person name="Gao C."/>
            <person name="Han J."/>
            <person name="Liu Z."/>
            <person name="Xu X."/>
            <person name="Hang F."/>
            <person name="Wu Z."/>
        </authorList>
    </citation>
    <scope>NUCLEOTIDE SEQUENCE [LARGE SCALE GENOMIC DNA]</scope>
    <source>
        <strain evidence="7 8">BD3526</strain>
    </source>
</reference>
<feature type="domain" description="Flagellin N-terminal" evidence="5">
    <location>
        <begin position="3"/>
        <end position="139"/>
    </location>
</feature>
<comment type="subcellular location">
    <subcellularLocation>
        <location evidence="4">Secreted</location>
    </subcellularLocation>
    <subcellularLocation>
        <location evidence="4">Bacterial flagellum</location>
    </subcellularLocation>
</comment>
<dbReference type="KEGG" id="pbv:AR543_22495"/>
<evidence type="ECO:0000313" key="8">
    <source>
        <dbReference type="Proteomes" id="UP000078148"/>
    </source>
</evidence>
<dbReference type="OrthoDB" id="9796789at2"/>
<keyword evidence="7" id="KW-0969">Cilium</keyword>
<dbReference type="InterPro" id="IPR001492">
    <property type="entry name" value="Flagellin"/>
</dbReference>
<keyword evidence="7" id="KW-0282">Flagellum</keyword>
<reference evidence="8" key="1">
    <citation type="submission" date="2015-10" db="EMBL/GenBank/DDBJ databases">
        <title>Genome of Paenibacillus bovis sp. nov.</title>
        <authorList>
            <person name="Wu Z."/>
            <person name="Gao C."/>
            <person name="Liu Z."/>
            <person name="Zheng H."/>
        </authorList>
    </citation>
    <scope>NUCLEOTIDE SEQUENCE [LARGE SCALE GENOMIC DNA]</scope>
    <source>
        <strain evidence="8">BD3526</strain>
    </source>
</reference>
<sequence>MIINHNIAALNTSRSLNSASAAQSKSMEKLSSGLRINRAGDDAAGLAISEKMRGQIRGLDQASRNAQDGISMIQTAEGALNETHDILQRMRELSVQSGNDTNTSDDRAQLQKEVDELAKEITRISNTTEFNTKKLLDGQGASTVTLQIGANTNQTMSLSVNAMDAKTLGVSKAADTAATAAGGDAVATGGLDISTDAATATAAIATIDSAIKKVSDERSKLGANQNRLEHTINNLGASSENLTAAESRVRDVDMASEMVKQTKNSILSQAAQAMLSQANQQPQGVLQLLR</sequence>
<evidence type="ECO:0000259" key="5">
    <source>
        <dbReference type="Pfam" id="PF00669"/>
    </source>
</evidence>
<dbReference type="InterPro" id="IPR042187">
    <property type="entry name" value="Flagellin_C_sub2"/>
</dbReference>
<keyword evidence="3 4" id="KW-0975">Bacterial flagellum</keyword>
<dbReference type="Proteomes" id="UP000078148">
    <property type="component" value="Chromosome"/>
</dbReference>
<evidence type="ECO:0000256" key="3">
    <source>
        <dbReference type="ARBA" id="ARBA00023143"/>
    </source>
</evidence>
<feature type="domain" description="Flagellin C-terminal" evidence="6">
    <location>
        <begin position="205"/>
        <end position="289"/>
    </location>
</feature>
<accession>A0A172ZLH6</accession>
<dbReference type="Gene3D" id="6.10.10.10">
    <property type="entry name" value="Flagellar export chaperone, C-terminal domain"/>
    <property type="match status" value="1"/>
</dbReference>
<dbReference type="EMBL" id="CP013023">
    <property type="protein sequence ID" value="ANF98486.1"/>
    <property type="molecule type" value="Genomic_DNA"/>
</dbReference>
<dbReference type="RefSeq" id="WP_060536521.1">
    <property type="nucleotide sequence ID" value="NZ_CP013023.1"/>
</dbReference>
<keyword evidence="4" id="KW-0964">Secreted</keyword>
<dbReference type="Pfam" id="PF00700">
    <property type="entry name" value="Flagellin_C"/>
    <property type="match status" value="1"/>
</dbReference>
<dbReference type="Gene3D" id="1.20.1330.10">
    <property type="entry name" value="f41 fragment of flagellin, N-terminal domain"/>
    <property type="match status" value="1"/>
</dbReference>
<keyword evidence="7" id="KW-0966">Cell projection</keyword>
<protein>
    <recommendedName>
        <fullName evidence="2 4">Flagellin</fullName>
    </recommendedName>
</protein>
<organism evidence="7 8">
    <name type="scientific">Paenibacillus bovis</name>
    <dbReference type="NCBI Taxonomy" id="1616788"/>
    <lineage>
        <taxon>Bacteria</taxon>
        <taxon>Bacillati</taxon>
        <taxon>Bacillota</taxon>
        <taxon>Bacilli</taxon>
        <taxon>Bacillales</taxon>
        <taxon>Paenibacillaceae</taxon>
        <taxon>Paenibacillus</taxon>
    </lineage>
</organism>
<dbReference type="GO" id="GO:0009288">
    <property type="term" value="C:bacterial-type flagellum"/>
    <property type="evidence" value="ECO:0007669"/>
    <property type="project" value="UniProtKB-SubCell"/>
</dbReference>
<dbReference type="AlphaFoldDB" id="A0A172ZLH6"/>
<dbReference type="NCBIfam" id="NF009446">
    <property type="entry name" value="PRK12804.1"/>
    <property type="match status" value="1"/>
</dbReference>
<evidence type="ECO:0000256" key="1">
    <source>
        <dbReference type="ARBA" id="ARBA00005709"/>
    </source>
</evidence>